<name>A0A4R6YIR9_9HYPH</name>
<evidence type="ECO:0000313" key="2">
    <source>
        <dbReference type="EMBL" id="TDR36808.1"/>
    </source>
</evidence>
<dbReference type="RefSeq" id="WP_156953466.1">
    <property type="nucleotide sequence ID" value="NZ_KK073880.1"/>
</dbReference>
<reference evidence="2 3" key="1">
    <citation type="submission" date="2019-03" db="EMBL/GenBank/DDBJ databases">
        <title>Genomic Encyclopedia of Type Strains, Phase IV (KMG-IV): sequencing the most valuable type-strain genomes for metagenomic binning, comparative biology and taxonomic classification.</title>
        <authorList>
            <person name="Goeker M."/>
        </authorList>
    </citation>
    <scope>NUCLEOTIDE SEQUENCE [LARGE SCALE GENOMIC DNA]</scope>
    <source>
        <strain evidence="2 3">DSM 11603</strain>
    </source>
</reference>
<proteinExistence type="predicted"/>
<keyword evidence="3" id="KW-1185">Reference proteome</keyword>
<gene>
    <name evidence="1" type="ORF">DES43_104119</name>
    <name evidence="2" type="ORF">DES43_104127</name>
</gene>
<accession>A0A4R6YIR9</accession>
<protein>
    <submittedName>
        <fullName evidence="2">Uncharacterized protein</fullName>
    </submittedName>
</protein>
<dbReference type="EMBL" id="SNZF01000004">
    <property type="protein sequence ID" value="TDR36808.1"/>
    <property type="molecule type" value="Genomic_DNA"/>
</dbReference>
<evidence type="ECO:0000313" key="1">
    <source>
        <dbReference type="EMBL" id="TDR36807.1"/>
    </source>
</evidence>
<organism evidence="2 3">
    <name type="scientific">Aquamicrobium defluvii</name>
    <dbReference type="NCBI Taxonomy" id="69279"/>
    <lineage>
        <taxon>Bacteria</taxon>
        <taxon>Pseudomonadati</taxon>
        <taxon>Pseudomonadota</taxon>
        <taxon>Alphaproteobacteria</taxon>
        <taxon>Hyphomicrobiales</taxon>
        <taxon>Phyllobacteriaceae</taxon>
        <taxon>Aquamicrobium</taxon>
    </lineage>
</organism>
<dbReference type="AlphaFoldDB" id="A0A4R6YIR9"/>
<dbReference type="EMBL" id="SNZF01000004">
    <property type="protein sequence ID" value="TDR36807.1"/>
    <property type="molecule type" value="Genomic_DNA"/>
</dbReference>
<comment type="caution">
    <text evidence="2">The sequence shown here is derived from an EMBL/GenBank/DDBJ whole genome shotgun (WGS) entry which is preliminary data.</text>
</comment>
<evidence type="ECO:0000313" key="3">
    <source>
        <dbReference type="Proteomes" id="UP000294958"/>
    </source>
</evidence>
<dbReference type="Proteomes" id="UP000294958">
    <property type="component" value="Unassembled WGS sequence"/>
</dbReference>
<sequence>METLVPVFGLGIKPLPFEALGTRRKIVNLHVAFIKADLPPSFLFLRE</sequence>